<evidence type="ECO:0000256" key="5">
    <source>
        <dbReference type="ARBA" id="ARBA00023136"/>
    </source>
</evidence>
<proteinExistence type="predicted"/>
<feature type="compositionally biased region" description="Basic and acidic residues" evidence="6">
    <location>
        <begin position="372"/>
        <end position="384"/>
    </location>
</feature>
<feature type="domain" description="RsgI N-terminal anti-sigma" evidence="7">
    <location>
        <begin position="1"/>
        <end position="47"/>
    </location>
</feature>
<dbReference type="Pfam" id="PF23750">
    <property type="entry name" value="RsgI_M"/>
    <property type="match status" value="1"/>
</dbReference>
<dbReference type="InterPro" id="IPR024449">
    <property type="entry name" value="Anti-sigma_RsgI_N"/>
</dbReference>
<evidence type="ECO:0000256" key="6">
    <source>
        <dbReference type="SAM" id="MobiDB-lite"/>
    </source>
</evidence>
<keyword evidence="9" id="KW-1185">Reference proteome</keyword>
<dbReference type="OrthoDB" id="9800626at2"/>
<reference evidence="8 9" key="1">
    <citation type="submission" date="2019-09" db="EMBL/GenBank/DDBJ databases">
        <title>Genome sequence of Clostridium sp. EA1.</title>
        <authorList>
            <person name="Poehlein A."/>
            <person name="Bengelsdorf F.R."/>
            <person name="Daniel R."/>
        </authorList>
    </citation>
    <scope>NUCLEOTIDE SEQUENCE [LARGE SCALE GENOMIC DNA]</scope>
    <source>
        <strain evidence="8 9">EA1</strain>
    </source>
</reference>
<dbReference type="InterPro" id="IPR055431">
    <property type="entry name" value="RsgI_M"/>
</dbReference>
<protein>
    <submittedName>
        <fullName evidence="8">Anti-sigma-I factor RsgI7</fullName>
    </submittedName>
</protein>
<feature type="region of interest" description="Disordered" evidence="6">
    <location>
        <begin position="237"/>
        <end position="384"/>
    </location>
</feature>
<dbReference type="EMBL" id="VWXL01000003">
    <property type="protein sequence ID" value="MVB09405.1"/>
    <property type="molecule type" value="Genomic_DNA"/>
</dbReference>
<evidence type="ECO:0000256" key="1">
    <source>
        <dbReference type="ARBA" id="ARBA00004162"/>
    </source>
</evidence>
<organism evidence="8 9">
    <name type="scientific">Caproicibacter fermentans</name>
    <dbReference type="NCBI Taxonomy" id="2576756"/>
    <lineage>
        <taxon>Bacteria</taxon>
        <taxon>Bacillati</taxon>
        <taxon>Bacillota</taxon>
        <taxon>Clostridia</taxon>
        <taxon>Eubacteriales</taxon>
        <taxon>Acutalibacteraceae</taxon>
        <taxon>Caproicibacter</taxon>
    </lineage>
</organism>
<feature type="compositionally biased region" description="Low complexity" evidence="6">
    <location>
        <begin position="253"/>
        <end position="273"/>
    </location>
</feature>
<evidence type="ECO:0000313" key="8">
    <source>
        <dbReference type="EMBL" id="MVB09405.1"/>
    </source>
</evidence>
<evidence type="ECO:0000259" key="7">
    <source>
        <dbReference type="PROSITE" id="PS51849"/>
    </source>
</evidence>
<gene>
    <name evidence="8" type="primary">rsgI7</name>
    <name evidence="8" type="ORF">CAFE_00570</name>
</gene>
<dbReference type="AlphaFoldDB" id="A0A6N8HV01"/>
<name>A0A6N8HV01_9FIRM</name>
<dbReference type="PROSITE" id="PS51849">
    <property type="entry name" value="RSGI_N"/>
    <property type="match status" value="1"/>
</dbReference>
<feature type="compositionally biased region" description="Polar residues" evidence="6">
    <location>
        <begin position="275"/>
        <end position="313"/>
    </location>
</feature>
<keyword evidence="2" id="KW-1003">Cell membrane</keyword>
<dbReference type="GO" id="GO:0005886">
    <property type="term" value="C:plasma membrane"/>
    <property type="evidence" value="ECO:0007669"/>
    <property type="project" value="UniProtKB-SubCell"/>
</dbReference>
<keyword evidence="5" id="KW-0472">Membrane</keyword>
<dbReference type="Proteomes" id="UP000469440">
    <property type="component" value="Unassembled WGS sequence"/>
</dbReference>
<dbReference type="RefSeq" id="WP_066643291.1">
    <property type="nucleotide sequence ID" value="NZ_VWXL01000003.1"/>
</dbReference>
<evidence type="ECO:0000256" key="2">
    <source>
        <dbReference type="ARBA" id="ARBA00022475"/>
    </source>
</evidence>
<keyword evidence="3" id="KW-0812">Transmembrane</keyword>
<comment type="caution">
    <text evidence="8">The sequence shown here is derived from an EMBL/GenBank/DDBJ whole genome shotgun (WGS) entry which is preliminary data.</text>
</comment>
<evidence type="ECO:0000256" key="4">
    <source>
        <dbReference type="ARBA" id="ARBA00022989"/>
    </source>
</evidence>
<keyword evidence="4" id="KW-1133">Transmembrane helix</keyword>
<sequence>MKGVIVEIRGAHAAALSDDGCIIKVKDRNYAIGQVIEMKKQVFGNPAKTMAITVAAALTLMFGVSAWAYCTPCIYVSLDVNPSIEYSVNRFGRVLSAKAVDQDAVKVLEQLNLQNQSIDEAVRSTVQQISQEGYFQSDDPGGIMIATYSDNETSAEKLATNLKDTAEQEVDDAKTPVDVESVSVGYERVQEARALDTTPGKLNLVEKLQASTGDPSSVDVTQWLRKPVKDIMKAIKETKKASGDDDAEDVQNDTGTDGDSASSSPETASSEDSAQPETQGVSSQPTRQNGASANKAASSQNHLDKSGNQGQSNKSEKADAEIQDSSSSAAQTEIKEKSNNGNSASNEEEDKSKPNSSDSKPGNAKSDSGQKSNDHSNSDKAKNK</sequence>
<accession>A0A6N8HV01</accession>
<evidence type="ECO:0000313" key="9">
    <source>
        <dbReference type="Proteomes" id="UP000469440"/>
    </source>
</evidence>
<comment type="subcellular location">
    <subcellularLocation>
        <location evidence="1">Cell membrane</location>
        <topology evidence="1">Single-pass membrane protein</topology>
    </subcellularLocation>
</comment>
<evidence type="ECO:0000256" key="3">
    <source>
        <dbReference type="ARBA" id="ARBA00022692"/>
    </source>
</evidence>